<evidence type="ECO:0000256" key="10">
    <source>
        <dbReference type="ARBA" id="ARBA00041770"/>
    </source>
</evidence>
<evidence type="ECO:0000256" key="1">
    <source>
        <dbReference type="ARBA" id="ARBA00001936"/>
    </source>
</evidence>
<dbReference type="InterPro" id="IPR003607">
    <property type="entry name" value="HD/PDEase_dom"/>
</dbReference>
<name>A0A835CQ27_APHGI</name>
<dbReference type="GO" id="GO:0008893">
    <property type="term" value="F:guanosine-3',5'-bis(diphosphate) 3'-diphosphatase activity"/>
    <property type="evidence" value="ECO:0007669"/>
    <property type="project" value="UniProtKB-EC"/>
</dbReference>
<evidence type="ECO:0000256" key="11">
    <source>
        <dbReference type="ARBA" id="ARBA00047968"/>
    </source>
</evidence>
<dbReference type="PANTHER" id="PTHR46246:SF1">
    <property type="entry name" value="GUANOSINE-3',5'-BIS(DIPHOSPHATE) 3'-PYROPHOSPHOHYDROLASE MESH1"/>
    <property type="match status" value="1"/>
</dbReference>
<gene>
    <name evidence="13" type="ORF">HCN44_010648</name>
</gene>
<dbReference type="Gene3D" id="1.10.3210.10">
    <property type="entry name" value="Hypothetical protein af1432"/>
    <property type="match status" value="1"/>
</dbReference>
<evidence type="ECO:0000313" key="13">
    <source>
        <dbReference type="EMBL" id="KAF7991847.1"/>
    </source>
</evidence>
<protein>
    <recommendedName>
        <fullName evidence="8">Guanosine-3',5'-bis(diphosphate) 3'-pyrophosphohydrolase MESH1</fullName>
        <ecNumber evidence="5">3.1.7.2</ecNumber>
    </recommendedName>
    <alternativeName>
        <fullName evidence="9">Metazoan SpoT homolog 1</fullName>
    </alternativeName>
    <alternativeName>
        <fullName evidence="10">Penta-phosphate guanosine-3'-pyrophosphohydrolase</fullName>
    </alternativeName>
</protein>
<dbReference type="Proteomes" id="UP000639338">
    <property type="component" value="Unassembled WGS sequence"/>
</dbReference>
<comment type="catalytic activity">
    <reaction evidence="11">
        <text>guanosine 3',5'-bis(diphosphate) + H2O = GDP + diphosphate + H(+)</text>
        <dbReference type="Rhea" id="RHEA:14253"/>
        <dbReference type="ChEBI" id="CHEBI:15377"/>
        <dbReference type="ChEBI" id="CHEBI:15378"/>
        <dbReference type="ChEBI" id="CHEBI:33019"/>
        <dbReference type="ChEBI" id="CHEBI:58189"/>
        <dbReference type="ChEBI" id="CHEBI:77828"/>
        <dbReference type="EC" id="3.1.7.2"/>
    </reaction>
</comment>
<proteinExistence type="inferred from homology"/>
<keyword evidence="2" id="KW-0479">Metal-binding</keyword>
<keyword evidence="3" id="KW-0378">Hydrolase</keyword>
<comment type="cofactor">
    <cofactor evidence="1">
        <name>Mn(2+)</name>
        <dbReference type="ChEBI" id="CHEBI:29035"/>
    </cofactor>
</comment>
<dbReference type="Pfam" id="PF13328">
    <property type="entry name" value="HD_4"/>
    <property type="match status" value="1"/>
</dbReference>
<comment type="similarity">
    <text evidence="7">Belongs to the MESH1 family.</text>
</comment>
<dbReference type="OrthoDB" id="430679at2759"/>
<feature type="domain" description="HD" evidence="12">
    <location>
        <begin position="49"/>
        <end position="144"/>
    </location>
</feature>
<evidence type="ECO:0000256" key="7">
    <source>
        <dbReference type="ARBA" id="ARBA00038354"/>
    </source>
</evidence>
<comment type="caution">
    <text evidence="13">The sequence shown here is derived from an EMBL/GenBank/DDBJ whole genome shotgun (WGS) entry which is preliminary data.</text>
</comment>
<comment type="function">
    <text evidence="6">ppGpp hydrolyzing enzyme involved in starvation response.</text>
</comment>
<evidence type="ECO:0000256" key="5">
    <source>
        <dbReference type="ARBA" id="ARBA00024387"/>
    </source>
</evidence>
<dbReference type="EC" id="3.1.7.2" evidence="5"/>
<evidence type="ECO:0000259" key="12">
    <source>
        <dbReference type="PROSITE" id="PS51831"/>
    </source>
</evidence>
<reference evidence="13 14" key="1">
    <citation type="submission" date="2020-08" db="EMBL/GenBank/DDBJ databases">
        <title>Aphidius gifuensis genome sequencing and assembly.</title>
        <authorList>
            <person name="Du Z."/>
        </authorList>
    </citation>
    <scope>NUCLEOTIDE SEQUENCE [LARGE SCALE GENOMIC DNA]</scope>
    <source>
        <strain evidence="13">YNYX2018</strain>
        <tissue evidence="13">Adults</tissue>
    </source>
</reference>
<dbReference type="FunFam" id="1.10.3210.10:FF:000012">
    <property type="entry name" value="HD domain containing 3"/>
    <property type="match status" value="1"/>
</dbReference>
<dbReference type="PROSITE" id="PS51831">
    <property type="entry name" value="HD"/>
    <property type="match status" value="1"/>
</dbReference>
<evidence type="ECO:0000256" key="8">
    <source>
        <dbReference type="ARBA" id="ARBA00040793"/>
    </source>
</evidence>
<evidence type="ECO:0000256" key="4">
    <source>
        <dbReference type="ARBA" id="ARBA00023211"/>
    </source>
</evidence>
<evidence type="ECO:0000256" key="6">
    <source>
        <dbReference type="ARBA" id="ARBA00037781"/>
    </source>
</evidence>
<evidence type="ECO:0000313" key="14">
    <source>
        <dbReference type="Proteomes" id="UP000639338"/>
    </source>
</evidence>
<keyword evidence="14" id="KW-1185">Reference proteome</keyword>
<organism evidence="13 14">
    <name type="scientific">Aphidius gifuensis</name>
    <name type="common">Parasitoid wasp</name>
    <dbReference type="NCBI Taxonomy" id="684658"/>
    <lineage>
        <taxon>Eukaryota</taxon>
        <taxon>Metazoa</taxon>
        <taxon>Ecdysozoa</taxon>
        <taxon>Arthropoda</taxon>
        <taxon>Hexapoda</taxon>
        <taxon>Insecta</taxon>
        <taxon>Pterygota</taxon>
        <taxon>Neoptera</taxon>
        <taxon>Endopterygota</taxon>
        <taxon>Hymenoptera</taxon>
        <taxon>Apocrita</taxon>
        <taxon>Ichneumonoidea</taxon>
        <taxon>Braconidae</taxon>
        <taxon>Aphidiinae</taxon>
        <taxon>Aphidius</taxon>
    </lineage>
</organism>
<evidence type="ECO:0000256" key="2">
    <source>
        <dbReference type="ARBA" id="ARBA00022723"/>
    </source>
</evidence>
<evidence type="ECO:0000256" key="9">
    <source>
        <dbReference type="ARBA" id="ARBA00041464"/>
    </source>
</evidence>
<dbReference type="GO" id="GO:0046872">
    <property type="term" value="F:metal ion binding"/>
    <property type="evidence" value="ECO:0007669"/>
    <property type="project" value="UniProtKB-KW"/>
</dbReference>
<dbReference type="AlphaFoldDB" id="A0A835CQ27"/>
<keyword evidence="4" id="KW-0464">Manganese</keyword>
<dbReference type="CDD" id="cd00077">
    <property type="entry name" value="HDc"/>
    <property type="match status" value="1"/>
</dbReference>
<dbReference type="PANTHER" id="PTHR46246">
    <property type="entry name" value="GUANOSINE-3',5'-BIS(DIPHOSPHATE) 3'-PYROPHOSPHOHYDROLASE MESH1"/>
    <property type="match status" value="1"/>
</dbReference>
<dbReference type="InterPro" id="IPR006674">
    <property type="entry name" value="HD_domain"/>
</dbReference>
<sequence>MVKMTKSFDGDSPRDLSKDQLLSLVIRCTNFAAIKHRKQRRLDAESTPYINHPIGVANILMEEGGVYDPVVIISALLHDTVEDTDTTIEEIEREFGPEVKLVVSEVTDDKSLTKDERKRLQIEHAPHISREGKLVKLADKIYNLRDLRRCTPKDWTPARVHEYFKWAKAVIEGCRGTNTQLEAILDKIFAEQLETCED</sequence>
<dbReference type="SMART" id="SM00471">
    <property type="entry name" value="HDc"/>
    <property type="match status" value="1"/>
</dbReference>
<dbReference type="InterPro" id="IPR052194">
    <property type="entry name" value="MESH1"/>
</dbReference>
<dbReference type="EMBL" id="JACMRX010000004">
    <property type="protein sequence ID" value="KAF7991847.1"/>
    <property type="molecule type" value="Genomic_DNA"/>
</dbReference>
<dbReference type="SUPFAM" id="SSF109604">
    <property type="entry name" value="HD-domain/PDEase-like"/>
    <property type="match status" value="1"/>
</dbReference>
<accession>A0A835CQ27</accession>
<evidence type="ECO:0000256" key="3">
    <source>
        <dbReference type="ARBA" id="ARBA00022801"/>
    </source>
</evidence>